<evidence type="ECO:0000256" key="2">
    <source>
        <dbReference type="ARBA" id="ARBA00009677"/>
    </source>
</evidence>
<dbReference type="EMBL" id="PVTV01000011">
    <property type="protein sequence ID" value="PRY99721.1"/>
    <property type="molecule type" value="Genomic_DNA"/>
</dbReference>
<evidence type="ECO:0000259" key="7">
    <source>
        <dbReference type="Pfam" id="PF00460"/>
    </source>
</evidence>
<dbReference type="InterPro" id="IPR020013">
    <property type="entry name" value="Flagellar_FlgE/F/G"/>
</dbReference>
<dbReference type="InterPro" id="IPR019776">
    <property type="entry name" value="Flagellar_basal_body_rod_CS"/>
</dbReference>
<gene>
    <name evidence="11" type="ORF">BCM14_1174</name>
</gene>
<evidence type="ECO:0000313" key="12">
    <source>
        <dbReference type="Proteomes" id="UP000238308"/>
    </source>
</evidence>
<evidence type="ECO:0000256" key="3">
    <source>
        <dbReference type="ARBA" id="ARBA00019015"/>
    </source>
</evidence>
<evidence type="ECO:0000259" key="10">
    <source>
        <dbReference type="Pfam" id="PF22692"/>
    </source>
</evidence>
<dbReference type="Gene3D" id="2.60.98.20">
    <property type="entry name" value="Flagellar hook protein FlgE"/>
    <property type="match status" value="1"/>
</dbReference>
<feature type="compositionally biased region" description="Polar residues" evidence="6">
    <location>
        <begin position="53"/>
        <end position="67"/>
    </location>
</feature>
<dbReference type="InterPro" id="IPR053967">
    <property type="entry name" value="LlgE_F_G-like_D1"/>
</dbReference>
<keyword evidence="11" id="KW-0282">Flagellum</keyword>
<evidence type="ECO:0000313" key="11">
    <source>
        <dbReference type="EMBL" id="PRY99721.1"/>
    </source>
</evidence>
<dbReference type="GO" id="GO:0009424">
    <property type="term" value="C:bacterial-type flagellum hook"/>
    <property type="evidence" value="ECO:0007669"/>
    <property type="project" value="TreeGrafter"/>
</dbReference>
<comment type="function">
    <text evidence="5">A flexible structure which links the flagellar filament to the drive apparatus in the basal body.</text>
</comment>
<evidence type="ECO:0000256" key="4">
    <source>
        <dbReference type="ARBA" id="ARBA00023143"/>
    </source>
</evidence>
<comment type="similarity">
    <text evidence="2 5">Belongs to the flagella basal body rod proteins family.</text>
</comment>
<dbReference type="PANTHER" id="PTHR30435">
    <property type="entry name" value="FLAGELLAR PROTEIN"/>
    <property type="match status" value="1"/>
</dbReference>
<feature type="region of interest" description="Disordered" evidence="6">
    <location>
        <begin position="44"/>
        <end position="67"/>
    </location>
</feature>
<dbReference type="Pfam" id="PF07559">
    <property type="entry name" value="FlgE_D2"/>
    <property type="match status" value="1"/>
</dbReference>
<dbReference type="PROSITE" id="PS00588">
    <property type="entry name" value="FLAGELLA_BB_ROD"/>
    <property type="match status" value="1"/>
</dbReference>
<feature type="domain" description="Flagellar basal-body/hook protein C-terminal" evidence="8">
    <location>
        <begin position="378"/>
        <end position="420"/>
    </location>
</feature>
<reference evidence="11 12" key="1">
    <citation type="submission" date="2018-03" db="EMBL/GenBank/DDBJ databases">
        <title>Genomic Encyclopedia of Type Strains, Phase III (KMG-III): the genomes of soil and plant-associated and newly described type strains.</title>
        <authorList>
            <person name="Whitman W."/>
        </authorList>
    </citation>
    <scope>NUCLEOTIDE SEQUENCE [LARGE SCALE GENOMIC DNA]</scope>
    <source>
        <strain evidence="11 12">MWH-P2sevCIIIb</strain>
    </source>
</reference>
<dbReference type="InterPro" id="IPR037925">
    <property type="entry name" value="FlgE/F/G-like"/>
</dbReference>
<keyword evidence="11" id="KW-0969">Cilium</keyword>
<dbReference type="Pfam" id="PF06429">
    <property type="entry name" value="Flg_bbr_C"/>
    <property type="match status" value="1"/>
</dbReference>
<dbReference type="Proteomes" id="UP000238308">
    <property type="component" value="Unassembled WGS sequence"/>
</dbReference>
<comment type="caution">
    <text evidence="11">The sequence shown here is derived from an EMBL/GenBank/DDBJ whole genome shotgun (WGS) entry which is preliminary data.</text>
</comment>
<dbReference type="GO" id="GO:0009425">
    <property type="term" value="C:bacterial-type flagellum basal body"/>
    <property type="evidence" value="ECO:0007669"/>
    <property type="project" value="UniProtKB-SubCell"/>
</dbReference>
<evidence type="ECO:0000259" key="9">
    <source>
        <dbReference type="Pfam" id="PF07559"/>
    </source>
</evidence>
<dbReference type="RefSeq" id="WP_106226983.1">
    <property type="nucleotide sequence ID" value="NZ_PVTV01000011.1"/>
</dbReference>
<evidence type="ECO:0000259" key="8">
    <source>
        <dbReference type="Pfam" id="PF06429"/>
    </source>
</evidence>
<evidence type="ECO:0000256" key="1">
    <source>
        <dbReference type="ARBA" id="ARBA00004117"/>
    </source>
</evidence>
<accession>A0A2T0XLG8</accession>
<dbReference type="PANTHER" id="PTHR30435:SF1">
    <property type="entry name" value="FLAGELLAR HOOK PROTEIN FLGE"/>
    <property type="match status" value="1"/>
</dbReference>
<dbReference type="InterPro" id="IPR011491">
    <property type="entry name" value="FlgE_D2"/>
</dbReference>
<proteinExistence type="inferred from homology"/>
<keyword evidence="4 5" id="KW-0975">Bacterial flagellum</keyword>
<feature type="domain" description="Flagellar basal body rod protein N-terminal" evidence="7">
    <location>
        <begin position="6"/>
        <end position="33"/>
    </location>
</feature>
<sequence length="421" mass="42997">MFFDIGLAGVNAAAADLNVIGNNLSNANTTGFKQSNMDFMNVMSSSLNSSSSGTQASQGNGPSTSNIRQEFQQGTVAATQVSSDVAIKGLGFFQLQDPTTGQTTYSRNGTFQVNSAGNLVNSLGQQVCGYNATNGLVNAGVVAPIVMSSGYVPPTVTTSVALNINLNSASKAPPTSTFSPTDPSSYNYATSVNTYNTKGEEQTLATYYVYSGTGTTWNVYSTINAANSGSNDYVTSPTASQIGSLTFNTDGTLDTAASTITGVAMDTSGDTGTIDYTGSTHLNSTVQGSQSSTQSATANGNSTGYITGINIAVDGTINATLTSGQTNYALGQITTAMFQAPNGLRDLGNDSWAATAQSGVATVGTPASGNYGELVGSSLESSNVDQTTQLVNLLAAQRAYQANAQTITVMNQALGSAIQMG</sequence>
<organism evidence="11 12">
    <name type="scientific">Jezberella montanilacus</name>
    <dbReference type="NCBI Taxonomy" id="323426"/>
    <lineage>
        <taxon>Bacteria</taxon>
        <taxon>Pseudomonadati</taxon>
        <taxon>Pseudomonadota</taxon>
        <taxon>Betaproteobacteria</taxon>
        <taxon>Burkholderiales</taxon>
        <taxon>Alcaligenaceae</taxon>
        <taxon>Jezberella</taxon>
    </lineage>
</organism>
<dbReference type="Pfam" id="PF22692">
    <property type="entry name" value="LlgE_F_G_D1"/>
    <property type="match status" value="1"/>
</dbReference>
<evidence type="ECO:0000256" key="6">
    <source>
        <dbReference type="SAM" id="MobiDB-lite"/>
    </source>
</evidence>
<comment type="subcellular location">
    <subcellularLocation>
        <location evidence="1 5">Bacterial flagellum basal body</location>
    </subcellularLocation>
</comment>
<dbReference type="GO" id="GO:0005829">
    <property type="term" value="C:cytosol"/>
    <property type="evidence" value="ECO:0007669"/>
    <property type="project" value="TreeGrafter"/>
</dbReference>
<feature type="domain" description="Flagellar hook protein FlgE/F/G-like D1" evidence="10">
    <location>
        <begin position="86"/>
        <end position="129"/>
    </location>
</feature>
<dbReference type="NCBIfam" id="TIGR03506">
    <property type="entry name" value="FlgEFG_subfam"/>
    <property type="match status" value="1"/>
</dbReference>
<dbReference type="InterPro" id="IPR010930">
    <property type="entry name" value="Flg_bb/hook_C_dom"/>
</dbReference>
<dbReference type="GO" id="GO:0071978">
    <property type="term" value="P:bacterial-type flagellum-dependent swarming motility"/>
    <property type="evidence" value="ECO:0007669"/>
    <property type="project" value="TreeGrafter"/>
</dbReference>
<dbReference type="InterPro" id="IPR037058">
    <property type="entry name" value="Falgellar_hook_FlgE_sf"/>
</dbReference>
<dbReference type="OrthoDB" id="8578401at2"/>
<dbReference type="AlphaFoldDB" id="A0A2T0XLG8"/>
<evidence type="ECO:0000256" key="5">
    <source>
        <dbReference type="RuleBase" id="RU362116"/>
    </source>
</evidence>
<dbReference type="Pfam" id="PF00460">
    <property type="entry name" value="Flg_bb_rod"/>
    <property type="match status" value="1"/>
</dbReference>
<keyword evidence="11" id="KW-0966">Cell projection</keyword>
<name>A0A2T0XLG8_9BURK</name>
<protein>
    <recommendedName>
        <fullName evidence="3 5">Flagellar hook protein FlgE</fullName>
    </recommendedName>
</protein>
<dbReference type="InterPro" id="IPR001444">
    <property type="entry name" value="Flag_bb_rod_N"/>
</dbReference>
<feature type="domain" description="Flagellar hook protein FlgE D2" evidence="9">
    <location>
        <begin position="165"/>
        <end position="300"/>
    </location>
</feature>
<keyword evidence="12" id="KW-1185">Reference proteome</keyword>
<dbReference type="SUPFAM" id="SSF117143">
    <property type="entry name" value="Flagellar hook protein flgE"/>
    <property type="match status" value="1"/>
</dbReference>